<evidence type="ECO:0000259" key="3">
    <source>
        <dbReference type="Pfam" id="PF18962"/>
    </source>
</evidence>
<protein>
    <recommendedName>
        <fullName evidence="6">T9SS type A sorting domain-containing protein</fullName>
    </recommendedName>
</protein>
<dbReference type="InterPro" id="IPR013783">
    <property type="entry name" value="Ig-like_fold"/>
</dbReference>
<reference evidence="4" key="1">
    <citation type="journal article" date="2014" name="Int. J. Syst. Evol. Microbiol.">
        <title>Complete genome sequence of Corynebacterium casei LMG S-19264T (=DSM 44701T), isolated from a smear-ripened cheese.</title>
        <authorList>
            <consortium name="US DOE Joint Genome Institute (JGI-PGF)"/>
            <person name="Walter F."/>
            <person name="Albersmeier A."/>
            <person name="Kalinowski J."/>
            <person name="Ruckert C."/>
        </authorList>
    </citation>
    <scope>NUCLEOTIDE SEQUENCE</scope>
    <source>
        <strain evidence="4">KCTC 12710</strain>
    </source>
</reference>
<sequence>MISCTSFAFAQKFVKKITLKQKIEKSSLVIEGRVVAKQSFWDDHNKLIYTANTVEVYSVFKGEVAKTVEVITVGGTVGLTALMTSNAVKLNKGDVGVFTLKNSTVNSKEKGVLTHSKFDLYSGQQGFYKYDLNKDLVVTSFGKKKGIKSDFYEEIRQYTQAKVIKVKAISSRNEVSKGNIAKSALVLGIESFSPTTAMGGVKMEITITGTDFGDEKGKVGFANANDGGATFVDALDTQVVSWTNTQVVVEVPSGAGTGKIRITNADGSGVVESANILTISYSEVNVNYAPETTPETPEVAYQVRHADIDGDGGYTWEMFTDFFNDSDFPGAKAAYERAFNNWVCETGVNWSISDSPTTVDEVAFESKDGGDPVNVIRFDNGSLSDETLGTCFYWFKGCSIANTISWYVAELDIVFNSEDILWNLGPDPTSGGAFDFESVALHELGHGHMLAHVIDPNNSMHYANTPNADKRVIESNNSNAAKGVQDRSTGSSVCGVPAMSDASCPLSVPEEEFANNISIYPNPTNGVFYIKNRSLINIDRIAIFDITGKLVLDQDFSTSSDITINLEGYAKGMYFIDLLSDENVITSKLLLD</sequence>
<reference evidence="4" key="2">
    <citation type="submission" date="2020-09" db="EMBL/GenBank/DDBJ databases">
        <authorList>
            <person name="Sun Q."/>
            <person name="Kim S."/>
        </authorList>
    </citation>
    <scope>NUCLEOTIDE SEQUENCE</scope>
    <source>
        <strain evidence="4">KCTC 12710</strain>
    </source>
</reference>
<dbReference type="InterPro" id="IPR002909">
    <property type="entry name" value="IPT_dom"/>
</dbReference>
<dbReference type="AlphaFoldDB" id="A0A918R349"/>
<evidence type="ECO:0000313" key="4">
    <source>
        <dbReference type="EMBL" id="GGZ84915.1"/>
    </source>
</evidence>
<evidence type="ECO:0008006" key="6">
    <source>
        <dbReference type="Google" id="ProtNLM"/>
    </source>
</evidence>
<dbReference type="Pfam" id="PF01833">
    <property type="entry name" value="TIG"/>
    <property type="match status" value="1"/>
</dbReference>
<dbReference type="InterPro" id="IPR026444">
    <property type="entry name" value="Secre_tail"/>
</dbReference>
<comment type="caution">
    <text evidence="4">The sequence shown here is derived from an EMBL/GenBank/DDBJ whole genome shotgun (WGS) entry which is preliminary data.</text>
</comment>
<dbReference type="InterPro" id="IPR014756">
    <property type="entry name" value="Ig_E-set"/>
</dbReference>
<dbReference type="InterPro" id="IPR024079">
    <property type="entry name" value="MetalloPept_cat_dom_sf"/>
</dbReference>
<dbReference type="Pfam" id="PF18962">
    <property type="entry name" value="Por_Secre_tail"/>
    <property type="match status" value="1"/>
</dbReference>
<dbReference type="Proteomes" id="UP000636004">
    <property type="component" value="Unassembled WGS sequence"/>
</dbReference>
<accession>A0A918R349</accession>
<feature type="domain" description="Secretion system C-terminal sorting" evidence="3">
    <location>
        <begin position="519"/>
        <end position="590"/>
    </location>
</feature>
<keyword evidence="5" id="KW-1185">Reference proteome</keyword>
<evidence type="ECO:0000313" key="5">
    <source>
        <dbReference type="Proteomes" id="UP000636004"/>
    </source>
</evidence>
<proteinExistence type="predicted"/>
<evidence type="ECO:0000256" key="1">
    <source>
        <dbReference type="ARBA" id="ARBA00022729"/>
    </source>
</evidence>
<gene>
    <name evidence="4" type="ORF">GCM10007028_23740</name>
</gene>
<name>A0A918R349_9FLAO</name>
<organism evidence="4 5">
    <name type="scientific">Algibacter mikhailovii</name>
    <dbReference type="NCBI Taxonomy" id="425498"/>
    <lineage>
        <taxon>Bacteria</taxon>
        <taxon>Pseudomonadati</taxon>
        <taxon>Bacteroidota</taxon>
        <taxon>Flavobacteriia</taxon>
        <taxon>Flavobacteriales</taxon>
        <taxon>Flavobacteriaceae</taxon>
        <taxon>Algibacter</taxon>
    </lineage>
</organism>
<evidence type="ECO:0000259" key="2">
    <source>
        <dbReference type="Pfam" id="PF01833"/>
    </source>
</evidence>
<dbReference type="SUPFAM" id="SSF55486">
    <property type="entry name" value="Metalloproteases ('zincins'), catalytic domain"/>
    <property type="match status" value="1"/>
</dbReference>
<keyword evidence="1" id="KW-0732">Signal</keyword>
<dbReference type="Gene3D" id="2.60.40.10">
    <property type="entry name" value="Immunoglobulins"/>
    <property type="match status" value="1"/>
</dbReference>
<dbReference type="SUPFAM" id="SSF81296">
    <property type="entry name" value="E set domains"/>
    <property type="match status" value="1"/>
</dbReference>
<dbReference type="EMBL" id="BMWZ01000005">
    <property type="protein sequence ID" value="GGZ84915.1"/>
    <property type="molecule type" value="Genomic_DNA"/>
</dbReference>
<dbReference type="GO" id="GO:0008237">
    <property type="term" value="F:metallopeptidase activity"/>
    <property type="evidence" value="ECO:0007669"/>
    <property type="project" value="InterPro"/>
</dbReference>
<feature type="domain" description="IPT/TIG" evidence="2">
    <location>
        <begin position="189"/>
        <end position="268"/>
    </location>
</feature>
<dbReference type="Gene3D" id="3.40.390.10">
    <property type="entry name" value="Collagenase (Catalytic Domain)"/>
    <property type="match status" value="1"/>
</dbReference>
<dbReference type="NCBIfam" id="TIGR04183">
    <property type="entry name" value="Por_Secre_tail"/>
    <property type="match status" value="1"/>
</dbReference>